<evidence type="ECO:0000313" key="6">
    <source>
        <dbReference type="EMBL" id="CEQ04174.1"/>
    </source>
</evidence>
<dbReference type="GO" id="GO:0008270">
    <property type="term" value="F:zinc ion binding"/>
    <property type="evidence" value="ECO:0007669"/>
    <property type="project" value="TreeGrafter"/>
</dbReference>
<dbReference type="UniPathway" id="UPA00603">
    <property type="reaction ID" value="UER00660"/>
</dbReference>
<evidence type="ECO:0000313" key="7">
    <source>
        <dbReference type="Proteomes" id="UP000049127"/>
    </source>
</evidence>
<dbReference type="InterPro" id="IPR051607">
    <property type="entry name" value="Metallo-dep_hydrolases"/>
</dbReference>
<dbReference type="GO" id="GO:0008892">
    <property type="term" value="F:guanine deaminase activity"/>
    <property type="evidence" value="ECO:0007669"/>
    <property type="project" value="UniProtKB-EC"/>
</dbReference>
<dbReference type="InterPro" id="IPR011059">
    <property type="entry name" value="Metal-dep_hydrolase_composite"/>
</dbReference>
<evidence type="ECO:0000256" key="3">
    <source>
        <dbReference type="ARBA" id="ARBA00022801"/>
    </source>
</evidence>
<dbReference type="GO" id="GO:0005829">
    <property type="term" value="C:cytosol"/>
    <property type="evidence" value="ECO:0007669"/>
    <property type="project" value="TreeGrafter"/>
</dbReference>
<gene>
    <name evidence="6" type="primary">guaD</name>
    <name evidence="6" type="ORF">R28058_19071</name>
</gene>
<dbReference type="Gene3D" id="3.20.20.140">
    <property type="entry name" value="Metal-dependent hydrolases"/>
    <property type="match status" value="1"/>
</dbReference>
<name>A0A0C7GAV6_PARSO</name>
<dbReference type="AlphaFoldDB" id="A0A0C7GAV6"/>
<evidence type="ECO:0000256" key="2">
    <source>
        <dbReference type="ARBA" id="ARBA00022723"/>
    </source>
</evidence>
<proteinExistence type="predicted"/>
<comment type="cofactor">
    <cofactor evidence="1">
        <name>Zn(2+)</name>
        <dbReference type="ChEBI" id="CHEBI:29105"/>
    </cofactor>
</comment>
<dbReference type="RefSeq" id="WP_055342201.1">
    <property type="nucleotide sequence ID" value="NZ_CDNI01000003.1"/>
</dbReference>
<dbReference type="EC" id="3.5.4.3" evidence="6"/>
<dbReference type="Proteomes" id="UP000049127">
    <property type="component" value="Unassembled WGS sequence"/>
</dbReference>
<sequence length="422" mass="48433">MQIYKGNIIFTKNKNKFEVIKNGFIVVEDGKVINVYDILPDNYQNIDIIDYKDKLIIPGMNDLHAHASQFRNIGMAMSKELIPWLNNYTFPEESKYSNLDYSIKMYKKFVKEVWKKGTTRIAVFATIHKDSTLQLMDIFEKSGLGAFVGKVNMNINCLDELLEDTYQSIMDTEEILKMYSSKNNLVKPIITPRFIPSCDSKLLSALGELAFKYNVPIQSHLSENLGEIKWVKELQPESRFYGDAYNKFNLFGQTKTLMAHCVYSSDEELDLMKKNNVTAVHCPCSNINLSSGIMPIRRFLDKGISVALGSDISGGHELSMFKVIVNTIQSSKVYWVNSNKEFDFLNLSEAFYLATKGGGSFFGKVGSFEKDYDFDALIIDDENLNHDNYSLMERLERFIYLGDDRNIVHRYVRGNLIDEPNF</sequence>
<dbReference type="SUPFAM" id="SSF51338">
    <property type="entry name" value="Composite domain of metallo-dependent hydrolases"/>
    <property type="match status" value="2"/>
</dbReference>
<dbReference type="Gene3D" id="2.30.40.10">
    <property type="entry name" value="Urease, subunit C, domain 1"/>
    <property type="match status" value="1"/>
</dbReference>
<dbReference type="Pfam" id="PF01979">
    <property type="entry name" value="Amidohydro_1"/>
    <property type="match status" value="1"/>
</dbReference>
<dbReference type="InterPro" id="IPR006680">
    <property type="entry name" value="Amidohydro-rel"/>
</dbReference>
<reference evidence="6 7" key="1">
    <citation type="submission" date="2015-01" db="EMBL/GenBank/DDBJ databases">
        <authorList>
            <person name="Aslett A.Martin."/>
            <person name="De Silva Nishadi"/>
        </authorList>
    </citation>
    <scope>NUCLEOTIDE SEQUENCE [LARGE SCALE GENOMIC DNA]</scope>
    <source>
        <strain evidence="6 7">R28058</strain>
    </source>
</reference>
<dbReference type="EMBL" id="CEKZ01000003">
    <property type="protein sequence ID" value="CEQ04174.1"/>
    <property type="molecule type" value="Genomic_DNA"/>
</dbReference>
<evidence type="ECO:0000256" key="1">
    <source>
        <dbReference type="ARBA" id="ARBA00001947"/>
    </source>
</evidence>
<dbReference type="SUPFAM" id="SSF51556">
    <property type="entry name" value="Metallo-dependent hydrolases"/>
    <property type="match status" value="1"/>
</dbReference>
<dbReference type="InterPro" id="IPR032466">
    <property type="entry name" value="Metal_Hydrolase"/>
</dbReference>
<keyword evidence="3 6" id="KW-0378">Hydrolase</keyword>
<dbReference type="PANTHER" id="PTHR11271">
    <property type="entry name" value="GUANINE DEAMINASE"/>
    <property type="match status" value="1"/>
</dbReference>
<feature type="domain" description="Amidohydrolase-related" evidence="5">
    <location>
        <begin position="56"/>
        <end position="416"/>
    </location>
</feature>
<evidence type="ECO:0000259" key="5">
    <source>
        <dbReference type="Pfam" id="PF01979"/>
    </source>
</evidence>
<accession>A0A0C7GAV6</accession>
<keyword evidence="2" id="KW-0479">Metal-binding</keyword>
<dbReference type="PANTHER" id="PTHR11271:SF6">
    <property type="entry name" value="GUANINE DEAMINASE"/>
    <property type="match status" value="1"/>
</dbReference>
<organism evidence="6 7">
    <name type="scientific">Paraclostridium sordellii</name>
    <name type="common">Clostridium sordellii</name>
    <dbReference type="NCBI Taxonomy" id="1505"/>
    <lineage>
        <taxon>Bacteria</taxon>
        <taxon>Bacillati</taxon>
        <taxon>Bacillota</taxon>
        <taxon>Clostridia</taxon>
        <taxon>Peptostreptococcales</taxon>
        <taxon>Peptostreptococcaceae</taxon>
        <taxon>Paraclostridium</taxon>
    </lineage>
</organism>
<dbReference type="GO" id="GO:0006147">
    <property type="term" value="P:guanine catabolic process"/>
    <property type="evidence" value="ECO:0007669"/>
    <property type="project" value="UniProtKB-UniPathway"/>
</dbReference>
<keyword evidence="4" id="KW-0862">Zinc</keyword>
<evidence type="ECO:0000256" key="4">
    <source>
        <dbReference type="ARBA" id="ARBA00022833"/>
    </source>
</evidence>
<protein>
    <submittedName>
        <fullName evidence="6">Guanine deaminase (Guanine aminohydrolase) (GAH)</fullName>
        <ecNumber evidence="6">3.5.4.3</ecNumber>
    </submittedName>
</protein>